<protein>
    <recommendedName>
        <fullName evidence="3">Lipoprotein</fullName>
    </recommendedName>
</protein>
<dbReference type="EMBL" id="JBHUDG010000012">
    <property type="protein sequence ID" value="MFD1629980.1"/>
    <property type="molecule type" value="Genomic_DNA"/>
</dbReference>
<dbReference type="Proteomes" id="UP001597118">
    <property type="component" value="Unassembled WGS sequence"/>
</dbReference>
<name>A0ABW4IB53_9SPHI</name>
<evidence type="ECO:0000313" key="2">
    <source>
        <dbReference type="Proteomes" id="UP001597118"/>
    </source>
</evidence>
<dbReference type="RefSeq" id="WP_379662357.1">
    <property type="nucleotide sequence ID" value="NZ_JBHUDG010000012.1"/>
</dbReference>
<accession>A0ABW4IB53</accession>
<organism evidence="1 2">
    <name type="scientific">Pseudopedobacter beijingensis</name>
    <dbReference type="NCBI Taxonomy" id="1207056"/>
    <lineage>
        <taxon>Bacteria</taxon>
        <taxon>Pseudomonadati</taxon>
        <taxon>Bacteroidota</taxon>
        <taxon>Sphingobacteriia</taxon>
        <taxon>Sphingobacteriales</taxon>
        <taxon>Sphingobacteriaceae</taxon>
        <taxon>Pseudopedobacter</taxon>
    </lineage>
</organism>
<keyword evidence="2" id="KW-1185">Reference proteome</keyword>
<reference evidence="2" key="1">
    <citation type="journal article" date="2019" name="Int. J. Syst. Evol. Microbiol.">
        <title>The Global Catalogue of Microorganisms (GCM) 10K type strain sequencing project: providing services to taxonomists for standard genome sequencing and annotation.</title>
        <authorList>
            <consortium name="The Broad Institute Genomics Platform"/>
            <consortium name="The Broad Institute Genome Sequencing Center for Infectious Disease"/>
            <person name="Wu L."/>
            <person name="Ma J."/>
        </authorList>
    </citation>
    <scope>NUCLEOTIDE SEQUENCE [LARGE SCALE GENOMIC DNA]</scope>
    <source>
        <strain evidence="2">CCUG 53762</strain>
    </source>
</reference>
<evidence type="ECO:0000313" key="1">
    <source>
        <dbReference type="EMBL" id="MFD1629980.1"/>
    </source>
</evidence>
<evidence type="ECO:0008006" key="3">
    <source>
        <dbReference type="Google" id="ProtNLM"/>
    </source>
</evidence>
<proteinExistence type="predicted"/>
<gene>
    <name evidence="1" type="ORF">ACFSAH_08830</name>
</gene>
<comment type="caution">
    <text evidence="1">The sequence shown here is derived from an EMBL/GenBank/DDBJ whole genome shotgun (WGS) entry which is preliminary data.</text>
</comment>
<sequence>MRGNQLILLSIFVLILHACSSGTKMLEKGDYDNAFYTAVKRLKSNPTHAKAKHTLTASYDLAVQNHLRKIEQAKLAITPFKWDEVVYNYEDLNNIGASLESCPSCMNTVGRPRFYDTELNDARYKAAEERYVAANKLMLERNRESAKVAYRYYELADYFIPKYKDVRTKLDEAYYAAAIKVVVYPVQVNSNLYKLSNDYFQSQLDGFMANYETKNFVMFFRPEDAKRQKVQADHLMYLSFDDFVVGQTYVKERVEEIKKENVLVGYTDQKRPVYSTVKARLSIFDKSISSGGLLDMSIIDARTNRPLHQQKMPGTFVWQDSWAAYTGDERALSKEQLAMCRKKEVMPPPPQTLFLEFTKPIYSQTVNAINGFYNRY</sequence>